<comment type="caution">
    <text evidence="1">The sequence shown here is derived from an EMBL/GenBank/DDBJ whole genome shotgun (WGS) entry which is preliminary data.</text>
</comment>
<keyword evidence="2" id="KW-1185">Reference proteome</keyword>
<proteinExistence type="predicted"/>
<evidence type="ECO:0000313" key="1">
    <source>
        <dbReference type="EMBL" id="MFC3758264.1"/>
    </source>
</evidence>
<gene>
    <name evidence="1" type="ORF">ACFONJ_19980</name>
</gene>
<evidence type="ECO:0000313" key="2">
    <source>
        <dbReference type="Proteomes" id="UP001595735"/>
    </source>
</evidence>
<name>A0ABV7Y1L6_9FLAO</name>
<organism evidence="1 2">
    <name type="scientific">Chryseobacterium tructae</name>
    <dbReference type="NCBI Taxonomy" id="1037380"/>
    <lineage>
        <taxon>Bacteria</taxon>
        <taxon>Pseudomonadati</taxon>
        <taxon>Bacteroidota</taxon>
        <taxon>Flavobacteriia</taxon>
        <taxon>Flavobacteriales</taxon>
        <taxon>Weeksellaceae</taxon>
        <taxon>Chryseobacterium group</taxon>
        <taxon>Chryseobacterium</taxon>
    </lineage>
</organism>
<reference evidence="2" key="1">
    <citation type="journal article" date="2019" name="Int. J. Syst. Evol. Microbiol.">
        <title>The Global Catalogue of Microorganisms (GCM) 10K type strain sequencing project: providing services to taxonomists for standard genome sequencing and annotation.</title>
        <authorList>
            <consortium name="The Broad Institute Genomics Platform"/>
            <consortium name="The Broad Institute Genome Sequencing Center for Infectious Disease"/>
            <person name="Wu L."/>
            <person name="Ma J."/>
        </authorList>
    </citation>
    <scope>NUCLEOTIDE SEQUENCE [LARGE SCALE GENOMIC DNA]</scope>
    <source>
        <strain evidence="2">CECT 7798</strain>
    </source>
</reference>
<dbReference type="Proteomes" id="UP001595735">
    <property type="component" value="Unassembled WGS sequence"/>
</dbReference>
<protein>
    <submittedName>
        <fullName evidence="1">Uncharacterized protein</fullName>
    </submittedName>
</protein>
<dbReference type="EMBL" id="JBHRYO010000002">
    <property type="protein sequence ID" value="MFC3758264.1"/>
    <property type="molecule type" value="Genomic_DNA"/>
</dbReference>
<dbReference type="RefSeq" id="WP_290300010.1">
    <property type="nucleotide sequence ID" value="NZ_JAUFQR010000001.1"/>
</dbReference>
<accession>A0ABV7Y1L6</accession>
<sequence length="401" mass="47276">MTRKSTMRFLYKGIFTAFFLFYSFSSAQYRNGLKGIYMPQGEQINLPAEYNFFIDEGRRVAGEIYYQNLQRSSGRDSSFNSLELIFFENRKYDFLNTGFVFVPQMNSQLMGKNISTVPVRNNNTWKMAFGTVDFATYNPRNNVTNFLYMVIYLNMTNEQVLAHFLNMMDLPANSKISKYVQLIRDINKVNKINIEEKVDEFTPGLLTRLCKDINSQTSGNECTLALYKAYIEDKDENVTRKNIDRFFRSLGNISLQNLTNDYVLPRGDLNVMEKDIKLLLPHEFFYANNKNDQSDISFFIEKIEQNLTYDFDKKTYILIFKITPHFDSMSSDFKFLGEYYDMIKGKDQIGDIEVKKNEINYFEFFLYPDKMEVQVHLTKKENRFSSGYKLKNIFKIKKNNS</sequence>